<dbReference type="GO" id="GO:0005829">
    <property type="term" value="C:cytosol"/>
    <property type="evidence" value="ECO:0007669"/>
    <property type="project" value="TreeGrafter"/>
</dbReference>
<dbReference type="Gene3D" id="3.30.930.10">
    <property type="entry name" value="Bira Bifunctional Protein, Domain 2"/>
    <property type="match status" value="1"/>
</dbReference>
<dbReference type="InterPro" id="IPR006195">
    <property type="entry name" value="aa-tRNA-synth_II"/>
</dbReference>
<dbReference type="PANTHER" id="PTHR42753">
    <property type="entry name" value="MITOCHONDRIAL RIBOSOME PROTEIN L39/PROLYL-TRNA LIGASE FAMILY MEMBER"/>
    <property type="match status" value="1"/>
</dbReference>
<dbReference type="SUPFAM" id="SSF55681">
    <property type="entry name" value="Class II aaRS and biotin synthetases"/>
    <property type="match status" value="1"/>
</dbReference>
<dbReference type="InterPro" id="IPR002314">
    <property type="entry name" value="aa-tRNA-synt_IIb"/>
</dbReference>
<dbReference type="EMBL" id="MFBA01000008">
    <property type="protein sequence ID" value="OGD85978.1"/>
    <property type="molecule type" value="Genomic_DNA"/>
</dbReference>
<reference evidence="11 12" key="1">
    <citation type="journal article" date="2016" name="Nat. Commun.">
        <title>Thousands of microbial genomes shed light on interconnected biogeochemical processes in an aquifer system.</title>
        <authorList>
            <person name="Anantharaman K."/>
            <person name="Brown C.T."/>
            <person name="Hug L.A."/>
            <person name="Sharon I."/>
            <person name="Castelle C.J."/>
            <person name="Probst A.J."/>
            <person name="Thomas B.C."/>
            <person name="Singh A."/>
            <person name="Wilkins M.J."/>
            <person name="Karaoz U."/>
            <person name="Brodie E.L."/>
            <person name="Williams K.H."/>
            <person name="Hubbard S.S."/>
            <person name="Banfield J.F."/>
        </authorList>
    </citation>
    <scope>NUCLEOTIDE SEQUENCE [LARGE SCALE GENOMIC DNA]</scope>
</reference>
<dbReference type="InterPro" id="IPR044140">
    <property type="entry name" value="ProRS_anticodon_short"/>
</dbReference>
<dbReference type="InterPro" id="IPR045864">
    <property type="entry name" value="aa-tRNA-synth_II/BPL/LPL"/>
</dbReference>
<dbReference type="InterPro" id="IPR004154">
    <property type="entry name" value="Anticodon-bd"/>
</dbReference>
<evidence type="ECO:0000256" key="2">
    <source>
        <dbReference type="ARBA" id="ARBA00019110"/>
    </source>
</evidence>
<dbReference type="AlphaFoldDB" id="A0A1F5G2A9"/>
<keyword evidence="7" id="KW-0030">Aminoacyl-tRNA synthetase</keyword>
<dbReference type="InterPro" id="IPR033730">
    <property type="entry name" value="ProRS_core_prok"/>
</dbReference>
<dbReference type="SUPFAM" id="SSF52954">
    <property type="entry name" value="Class II aaRS ABD-related"/>
    <property type="match status" value="1"/>
</dbReference>
<dbReference type="InterPro" id="IPR002316">
    <property type="entry name" value="Pro-tRNA-ligase_IIa"/>
</dbReference>
<dbReference type="GO" id="GO:0005524">
    <property type="term" value="F:ATP binding"/>
    <property type="evidence" value="ECO:0007669"/>
    <property type="project" value="UniProtKB-KW"/>
</dbReference>
<evidence type="ECO:0000256" key="9">
    <source>
        <dbReference type="ARBA" id="ARBA00047671"/>
    </source>
</evidence>
<keyword evidence="5" id="KW-0067">ATP-binding</keyword>
<evidence type="ECO:0000313" key="11">
    <source>
        <dbReference type="EMBL" id="OGD85978.1"/>
    </source>
</evidence>
<dbReference type="Pfam" id="PF03129">
    <property type="entry name" value="HGTP_anticodon"/>
    <property type="match status" value="1"/>
</dbReference>
<dbReference type="PROSITE" id="PS50862">
    <property type="entry name" value="AA_TRNA_LIGASE_II"/>
    <property type="match status" value="1"/>
</dbReference>
<evidence type="ECO:0000256" key="6">
    <source>
        <dbReference type="ARBA" id="ARBA00022917"/>
    </source>
</evidence>
<dbReference type="InterPro" id="IPR050062">
    <property type="entry name" value="Pro-tRNA_synthetase"/>
</dbReference>
<dbReference type="GO" id="GO:0004827">
    <property type="term" value="F:proline-tRNA ligase activity"/>
    <property type="evidence" value="ECO:0007669"/>
    <property type="project" value="UniProtKB-EC"/>
</dbReference>
<evidence type="ECO:0000256" key="3">
    <source>
        <dbReference type="ARBA" id="ARBA00022598"/>
    </source>
</evidence>
<proteinExistence type="predicted"/>
<evidence type="ECO:0000256" key="8">
    <source>
        <dbReference type="ARBA" id="ARBA00029731"/>
    </source>
</evidence>
<keyword evidence="6" id="KW-0648">Protein biosynthesis</keyword>
<dbReference type="Pfam" id="PF00587">
    <property type="entry name" value="tRNA-synt_2b"/>
    <property type="match status" value="1"/>
</dbReference>
<evidence type="ECO:0000256" key="7">
    <source>
        <dbReference type="ARBA" id="ARBA00023146"/>
    </source>
</evidence>
<dbReference type="CDD" id="cd00779">
    <property type="entry name" value="ProRS_core_prok"/>
    <property type="match status" value="1"/>
</dbReference>
<dbReference type="CDD" id="cd00861">
    <property type="entry name" value="ProRS_anticodon_short"/>
    <property type="match status" value="1"/>
</dbReference>
<evidence type="ECO:0000256" key="1">
    <source>
        <dbReference type="ARBA" id="ARBA00012831"/>
    </source>
</evidence>
<dbReference type="PRINTS" id="PR01046">
    <property type="entry name" value="TRNASYNTHPRO"/>
</dbReference>
<name>A0A1F5G2A9_9BACT</name>
<dbReference type="EC" id="6.1.1.15" evidence="1"/>
<feature type="domain" description="Aminoacyl-transfer RNA synthetases class-II family profile" evidence="10">
    <location>
        <begin position="38"/>
        <end position="314"/>
    </location>
</feature>
<gene>
    <name evidence="11" type="ORF">A2696_02170</name>
</gene>
<accession>A0A1F5G2A9</accession>
<comment type="caution">
    <text evidence="11">The sequence shown here is derived from an EMBL/GenBank/DDBJ whole genome shotgun (WGS) entry which is preliminary data.</text>
</comment>
<comment type="catalytic activity">
    <reaction evidence="9">
        <text>tRNA(Pro) + L-proline + ATP = L-prolyl-tRNA(Pro) + AMP + diphosphate</text>
        <dbReference type="Rhea" id="RHEA:14305"/>
        <dbReference type="Rhea" id="RHEA-COMP:9700"/>
        <dbReference type="Rhea" id="RHEA-COMP:9702"/>
        <dbReference type="ChEBI" id="CHEBI:30616"/>
        <dbReference type="ChEBI" id="CHEBI:33019"/>
        <dbReference type="ChEBI" id="CHEBI:60039"/>
        <dbReference type="ChEBI" id="CHEBI:78442"/>
        <dbReference type="ChEBI" id="CHEBI:78532"/>
        <dbReference type="ChEBI" id="CHEBI:456215"/>
        <dbReference type="EC" id="6.1.1.15"/>
    </reaction>
</comment>
<dbReference type="Proteomes" id="UP000177069">
    <property type="component" value="Unassembled WGS sequence"/>
</dbReference>
<sequence>MRFTELFSKTSRQDPRDEESTNARLLIRAGFVRKEVAGVYNFLPLGLRVLNKIAQIIREEMNAAGGQEVLLSSLQNKANWEKTGRWKSFDVLFKVVSQFKSEYALGPTHEEVLVPIAAEFVKSYRDLPLYIYQIQNKFRDEPRAKAGLLRGREFLMKDLYSFHTDEADMLSYYEKMKSVYKETFERLGLDAILTEAAGGTFSKDSHEFQVICESGEDEIVYCPGGDYAENVEIAKAREGQQCRLGHGPLKKAKTIEVGNIFPLKDKFSKAFDLTYKDKSGRDQFVMMGCYGIGISRVMGAIVEVFHDDAGIIWPEQVSPFSAHLLVISDESGVISQSEEIYKKLSKDGIEILYDDRKDVSAGEKFADCDLIGIPVRLVVSQKIGKGKVEIKDRSNNKVEVMAIDQVVLKLSRDTGLD</sequence>
<dbReference type="Gene3D" id="3.40.50.800">
    <property type="entry name" value="Anticodon-binding domain"/>
    <property type="match status" value="1"/>
</dbReference>
<evidence type="ECO:0000259" key="10">
    <source>
        <dbReference type="PROSITE" id="PS50862"/>
    </source>
</evidence>
<organism evidence="11 12">
    <name type="scientific">Candidatus Curtissbacteria bacterium RIFCSPHIGHO2_01_FULL_41_13</name>
    <dbReference type="NCBI Taxonomy" id="1797745"/>
    <lineage>
        <taxon>Bacteria</taxon>
        <taxon>Candidatus Curtissiibacteriota</taxon>
    </lineage>
</organism>
<evidence type="ECO:0000256" key="4">
    <source>
        <dbReference type="ARBA" id="ARBA00022741"/>
    </source>
</evidence>
<protein>
    <recommendedName>
        <fullName evidence="2">Proline--tRNA ligase</fullName>
        <ecNumber evidence="1">6.1.1.15</ecNumber>
    </recommendedName>
    <alternativeName>
        <fullName evidence="8">Prolyl-tRNA synthetase</fullName>
    </alternativeName>
</protein>
<dbReference type="PANTHER" id="PTHR42753:SF2">
    <property type="entry name" value="PROLINE--TRNA LIGASE"/>
    <property type="match status" value="1"/>
</dbReference>
<evidence type="ECO:0000313" key="12">
    <source>
        <dbReference type="Proteomes" id="UP000177069"/>
    </source>
</evidence>
<keyword evidence="3" id="KW-0436">Ligase</keyword>
<evidence type="ECO:0000256" key="5">
    <source>
        <dbReference type="ARBA" id="ARBA00022840"/>
    </source>
</evidence>
<keyword evidence="4" id="KW-0547">Nucleotide-binding</keyword>
<dbReference type="InterPro" id="IPR036621">
    <property type="entry name" value="Anticodon-bd_dom_sf"/>
</dbReference>
<dbReference type="GO" id="GO:0006433">
    <property type="term" value="P:prolyl-tRNA aminoacylation"/>
    <property type="evidence" value="ECO:0007669"/>
    <property type="project" value="InterPro"/>
</dbReference>